<dbReference type="SUPFAM" id="SSF55729">
    <property type="entry name" value="Acyl-CoA N-acyltransferases (Nat)"/>
    <property type="match status" value="1"/>
</dbReference>
<accession>A0ABY3PWW6</accession>
<name>A0ABY3PWW6_9PSED</name>
<organism evidence="1 2">
    <name type="scientific">Pseudomonas fitomaticsae</name>
    <dbReference type="NCBI Taxonomy" id="2837969"/>
    <lineage>
        <taxon>Bacteria</taxon>
        <taxon>Pseudomonadati</taxon>
        <taxon>Pseudomonadota</taxon>
        <taxon>Gammaproteobacteria</taxon>
        <taxon>Pseudomonadales</taxon>
        <taxon>Pseudomonadaceae</taxon>
        <taxon>Pseudomonas</taxon>
    </lineage>
</organism>
<reference evidence="1 2" key="1">
    <citation type="journal article" date="2022" name="Int. J. Syst. Evol. Microbiol.">
        <title>Pseudomonas fitomaticsae sp. nov., isolated at Marimurtra Botanical Garden in Blanes, Catalonia, Spain.</title>
        <authorList>
            <person name="Atanasov K.E."/>
            <person name="Galbis D.M."/>
            <person name="Cornado D."/>
            <person name="Serpico A."/>
            <person name="Sanchez G."/>
            <person name="Bosch M."/>
            <person name="Ferrer A."/>
            <person name="Altabella T."/>
        </authorList>
    </citation>
    <scope>NUCLEOTIDE SEQUENCE [LARGE SCALE GENOMIC DNA]</scope>
    <source>
        <strain evidence="1 2">FIT81</strain>
    </source>
</reference>
<evidence type="ECO:0000313" key="1">
    <source>
        <dbReference type="EMBL" id="UFP98265.1"/>
    </source>
</evidence>
<proteinExistence type="predicted"/>
<dbReference type="EMBL" id="CP075567">
    <property type="protein sequence ID" value="UFP98265.1"/>
    <property type="molecule type" value="Genomic_DNA"/>
</dbReference>
<evidence type="ECO:0000313" key="2">
    <source>
        <dbReference type="Proteomes" id="UP001162907"/>
    </source>
</evidence>
<evidence type="ECO:0008006" key="3">
    <source>
        <dbReference type="Google" id="ProtNLM"/>
    </source>
</evidence>
<protein>
    <recommendedName>
        <fullName evidence="3">N-acetyltransferase domain-containing protein</fullName>
    </recommendedName>
</protein>
<dbReference type="Proteomes" id="UP001162907">
    <property type="component" value="Chromosome"/>
</dbReference>
<gene>
    <name evidence="1" type="ORF">KJY40_19690</name>
</gene>
<sequence length="167" mass="19214">MNFIWQQKLNRLDEKCSYRKKAEENAQKFSTLLTSYLSKEFYNSKKIANSVAGHTVNALGDEYELYLRITPPPGGIWDSDTLVIARIGFKEHRRGHGRKFIHFLVDCASILGYSKIGLECTNEKSNAFGRRLGFQEHGAYNHLLGTVHKVMQILDKNFEETEQQPCQ</sequence>
<dbReference type="Gene3D" id="3.40.630.30">
    <property type="match status" value="1"/>
</dbReference>
<keyword evidence="2" id="KW-1185">Reference proteome</keyword>
<dbReference type="RefSeq" id="WP_230731989.1">
    <property type="nucleotide sequence ID" value="NZ_CP075567.1"/>
</dbReference>
<dbReference type="InterPro" id="IPR016181">
    <property type="entry name" value="Acyl_CoA_acyltransferase"/>
</dbReference>